<dbReference type="KEGG" id="shd:SUTH_02281"/>
<evidence type="ECO:0000313" key="2">
    <source>
        <dbReference type="Proteomes" id="UP000031637"/>
    </source>
</evidence>
<reference evidence="1 2" key="1">
    <citation type="journal article" date="2014" name="Syst. Appl. Microbiol.">
        <title>Complete genomes of freshwater sulfur oxidizers Sulfuricella denitrificans skB26 and Sulfuritalea hydrogenivorans sk43H: genetic insights into the sulfur oxidation pathway of betaproteobacteria.</title>
        <authorList>
            <person name="Watanabe T."/>
            <person name="Kojima H."/>
            <person name="Fukui M."/>
        </authorList>
    </citation>
    <scope>NUCLEOTIDE SEQUENCE [LARGE SCALE GENOMIC DNA]</scope>
    <source>
        <strain evidence="1">DSM22779</strain>
    </source>
</reference>
<dbReference type="STRING" id="1223802.SUTH_02281"/>
<keyword evidence="2" id="KW-1185">Reference proteome</keyword>
<evidence type="ECO:0008006" key="3">
    <source>
        <dbReference type="Google" id="ProtNLM"/>
    </source>
</evidence>
<protein>
    <recommendedName>
        <fullName evidence="3">Tocopherol cyclase</fullName>
    </recommendedName>
</protein>
<evidence type="ECO:0000313" key="1">
    <source>
        <dbReference type="EMBL" id="BAO30071.1"/>
    </source>
</evidence>
<organism evidence="1 2">
    <name type="scientific">Sulfuritalea hydrogenivorans sk43H</name>
    <dbReference type="NCBI Taxonomy" id="1223802"/>
    <lineage>
        <taxon>Bacteria</taxon>
        <taxon>Pseudomonadati</taxon>
        <taxon>Pseudomonadota</taxon>
        <taxon>Betaproteobacteria</taxon>
        <taxon>Nitrosomonadales</taxon>
        <taxon>Sterolibacteriaceae</taxon>
        <taxon>Sulfuritalea</taxon>
    </lineage>
</organism>
<dbReference type="SUPFAM" id="SSF159245">
    <property type="entry name" value="AttH-like"/>
    <property type="match status" value="1"/>
</dbReference>
<proteinExistence type="predicted"/>
<dbReference type="HOGENOM" id="CLU_071545_0_0_4"/>
<gene>
    <name evidence="1" type="ORF">SUTH_02281</name>
</gene>
<accession>W0SGA8</accession>
<sequence>MPSDIEAFLQTVNLARFRGQAEGHYESFFLRANHPARPLGFWIRYTIFCPKGHAGDAVGELWAVFFDGETGRHAVAKQEYPLADCLFDISRFGVRVGAATLGPHRLQGVVASKGQALAWDLALEGRATPVLLLPFKLYQGGFPAAKSLVSLPLARFSGGLSVNGAAIDVTGWVGSQNHNWGRRHTDLYAWGQVAGFDAHPDSFLEVATARLRIGPFWTPPLTPLVLRHRQREYALTGLLQGLRARGSFDYFNWKFTSETAEVVIDGVISAPRDAFVGLAYRNPPGGVKHCLNSKIARCTLRFHDKRAGISESLEATNRAAFEILTSDPDHGVAISA</sequence>
<dbReference type="AlphaFoldDB" id="W0SGA8"/>
<dbReference type="RefSeq" id="WP_041099349.1">
    <property type="nucleotide sequence ID" value="NZ_AP012547.1"/>
</dbReference>
<name>W0SGA8_9PROT</name>
<dbReference type="Proteomes" id="UP000031637">
    <property type="component" value="Chromosome"/>
</dbReference>
<dbReference type="EMBL" id="AP012547">
    <property type="protein sequence ID" value="BAO30071.1"/>
    <property type="molecule type" value="Genomic_DNA"/>
</dbReference>